<protein>
    <submittedName>
        <fullName evidence="3">Uncharacterized protein</fullName>
    </submittedName>
</protein>
<reference evidence="4" key="2">
    <citation type="submission" date="2010-01" db="EMBL/GenBank/DDBJ databases">
        <title>The complete genome of Conexibacter woesei DSM 14684.</title>
        <authorList>
            <consortium name="US DOE Joint Genome Institute (JGI-PGF)"/>
            <person name="Lucas S."/>
            <person name="Copeland A."/>
            <person name="Lapidus A."/>
            <person name="Glavina del Rio T."/>
            <person name="Dalin E."/>
            <person name="Tice H."/>
            <person name="Bruce D."/>
            <person name="Goodwin L."/>
            <person name="Pitluck S."/>
            <person name="Kyrpides N."/>
            <person name="Mavromatis K."/>
            <person name="Ivanova N."/>
            <person name="Mikhailova N."/>
            <person name="Chertkov O."/>
            <person name="Brettin T."/>
            <person name="Detter J.C."/>
            <person name="Han C."/>
            <person name="Larimer F."/>
            <person name="Land M."/>
            <person name="Hauser L."/>
            <person name="Markowitz V."/>
            <person name="Cheng J.-F."/>
            <person name="Hugenholtz P."/>
            <person name="Woyke T."/>
            <person name="Wu D."/>
            <person name="Pukall R."/>
            <person name="Steenblock K."/>
            <person name="Schneider S."/>
            <person name="Klenk H.-P."/>
            <person name="Eisen J.A."/>
        </authorList>
    </citation>
    <scope>NUCLEOTIDE SEQUENCE [LARGE SCALE GENOMIC DNA]</scope>
    <source>
        <strain evidence="4">DSM 14684 / CIP 108061 / JCM 11494 / NBRC 100937 / ID131577</strain>
    </source>
</reference>
<keyword evidence="2" id="KW-0732">Signal</keyword>
<evidence type="ECO:0000313" key="3">
    <source>
        <dbReference type="EMBL" id="ADB50946.1"/>
    </source>
</evidence>
<keyword evidence="4" id="KW-1185">Reference proteome</keyword>
<evidence type="ECO:0000256" key="1">
    <source>
        <dbReference type="SAM" id="MobiDB-lite"/>
    </source>
</evidence>
<dbReference type="AlphaFoldDB" id="D3F8I2"/>
<reference evidence="3 4" key="1">
    <citation type="journal article" date="2010" name="Stand. Genomic Sci.">
        <title>Complete genome sequence of Conexibacter woesei type strain (ID131577).</title>
        <authorList>
            <person name="Pukall R."/>
            <person name="Lapidus A."/>
            <person name="Glavina Del Rio T."/>
            <person name="Copeland A."/>
            <person name="Tice H."/>
            <person name="Cheng J.-F."/>
            <person name="Lucas S."/>
            <person name="Chen F."/>
            <person name="Nolan M."/>
            <person name="Bruce D."/>
            <person name="Goodwin L."/>
            <person name="Pitluck S."/>
            <person name="Mavromatis K."/>
            <person name="Ivanova N."/>
            <person name="Ovchinnikova G."/>
            <person name="Pati A."/>
            <person name="Chen A."/>
            <person name="Palaniappan K."/>
            <person name="Land M."/>
            <person name="Hauser L."/>
            <person name="Chang Y.-J."/>
            <person name="Jeffries C.D."/>
            <person name="Chain P."/>
            <person name="Meincke L."/>
            <person name="Sims D."/>
            <person name="Brettin T."/>
            <person name="Detter J.C."/>
            <person name="Rohde M."/>
            <person name="Goeker M."/>
            <person name="Bristow J."/>
            <person name="Eisen J.A."/>
            <person name="Markowitz V."/>
            <person name="Kyrpides N.C."/>
            <person name="Klenk H.-P."/>
            <person name="Hugenholtz P."/>
        </authorList>
    </citation>
    <scope>NUCLEOTIDE SEQUENCE [LARGE SCALE GENOMIC DNA]</scope>
    <source>
        <strain evidence="4">DSM 14684 / CIP 108061 / JCM 11494 / NBRC 100937 / ID131577</strain>
    </source>
</reference>
<evidence type="ECO:0000313" key="4">
    <source>
        <dbReference type="Proteomes" id="UP000008229"/>
    </source>
</evidence>
<dbReference type="RefSeq" id="WP_012933997.1">
    <property type="nucleotide sequence ID" value="NC_013739.1"/>
</dbReference>
<dbReference type="Proteomes" id="UP000008229">
    <property type="component" value="Chromosome"/>
</dbReference>
<sequence length="306" mass="31337" precursor="true">MRTRPLTSCLLLTCAVGVGTTASAASAAAPPPLPGPPPGAGAGFPLPPGGQSPPAPAHGPNTAIPASGDGPALAAGSAEVAATGRLTLRVVCRASGRASLNVAALRAPTLAQAAYRCRGGHAAVPLRITPGDARRLTRISPAVGRVTLRQGNATTRVSIALAAAGRSSSPGVWSDGGLQCFSPGPSQAYLVAPNFTVTPSTSIDIRPWVATYTAGGGWRWLGVDGRNASRWYRLTATPRGVAQWLDPTGALNPWTWGPIDVPAGEGLSAIGVFEIVYWYGGRPTYLWKYTNSFVAAQTAGAYCTYP</sequence>
<organism evidence="3 4">
    <name type="scientific">Conexibacter woesei (strain DSM 14684 / CCUG 47730 / CIP 108061 / JCM 11494 / NBRC 100937 / ID131577)</name>
    <dbReference type="NCBI Taxonomy" id="469383"/>
    <lineage>
        <taxon>Bacteria</taxon>
        <taxon>Bacillati</taxon>
        <taxon>Actinomycetota</taxon>
        <taxon>Thermoleophilia</taxon>
        <taxon>Solirubrobacterales</taxon>
        <taxon>Conexibacteraceae</taxon>
        <taxon>Conexibacter</taxon>
    </lineage>
</organism>
<accession>D3F8I2</accession>
<dbReference type="EMBL" id="CP001854">
    <property type="protein sequence ID" value="ADB50946.1"/>
    <property type="molecule type" value="Genomic_DNA"/>
</dbReference>
<proteinExistence type="predicted"/>
<feature type="signal peptide" evidence="2">
    <location>
        <begin position="1"/>
        <end position="24"/>
    </location>
</feature>
<dbReference type="eggNOG" id="ENOG5031NWK">
    <property type="taxonomic scope" value="Bacteria"/>
</dbReference>
<feature type="compositionally biased region" description="Pro residues" evidence="1">
    <location>
        <begin position="29"/>
        <end position="57"/>
    </location>
</feature>
<gene>
    <name evidence="3" type="ordered locus">Cwoe_2524</name>
</gene>
<dbReference type="OrthoDB" id="5243855at2"/>
<dbReference type="HOGENOM" id="CLU_908233_0_0_11"/>
<name>D3F8I2_CONWI</name>
<feature type="chain" id="PRO_5003043297" evidence="2">
    <location>
        <begin position="25"/>
        <end position="306"/>
    </location>
</feature>
<feature type="region of interest" description="Disordered" evidence="1">
    <location>
        <begin position="25"/>
        <end position="71"/>
    </location>
</feature>
<dbReference type="KEGG" id="cwo:Cwoe_2524"/>
<evidence type="ECO:0000256" key="2">
    <source>
        <dbReference type="SAM" id="SignalP"/>
    </source>
</evidence>